<dbReference type="EMBL" id="JAVRIF010000011">
    <property type="protein sequence ID" value="MDT0605070.1"/>
    <property type="molecule type" value="Genomic_DNA"/>
</dbReference>
<proteinExistence type="predicted"/>
<gene>
    <name evidence="2" type="ORF">RM573_15810</name>
</gene>
<keyword evidence="3" id="KW-1185">Reference proteome</keyword>
<accession>A0ABU3A592</accession>
<feature type="signal peptide" evidence="1">
    <location>
        <begin position="1"/>
        <end position="20"/>
    </location>
</feature>
<comment type="caution">
    <text evidence="2">The sequence shown here is derived from an EMBL/GenBank/DDBJ whole genome shotgun (WGS) entry which is preliminary data.</text>
</comment>
<keyword evidence="1" id="KW-0732">Signal</keyword>
<evidence type="ECO:0000313" key="3">
    <source>
        <dbReference type="Proteomes" id="UP001266357"/>
    </source>
</evidence>
<name>A0ABU3A592_9GAMM</name>
<feature type="chain" id="PRO_5045843297" description="DUF3012 domain-containing protein" evidence="1">
    <location>
        <begin position="21"/>
        <end position="171"/>
    </location>
</feature>
<dbReference type="Proteomes" id="UP001266357">
    <property type="component" value="Unassembled WGS sequence"/>
</dbReference>
<evidence type="ECO:0000313" key="2">
    <source>
        <dbReference type="EMBL" id="MDT0605070.1"/>
    </source>
</evidence>
<protein>
    <recommendedName>
        <fullName evidence="4">DUF3012 domain-containing protein</fullName>
    </recommendedName>
</protein>
<organism evidence="2 3">
    <name type="scientific">Thalassotalea castellviae</name>
    <dbReference type="NCBI Taxonomy" id="3075612"/>
    <lineage>
        <taxon>Bacteria</taxon>
        <taxon>Pseudomonadati</taxon>
        <taxon>Pseudomonadota</taxon>
        <taxon>Gammaproteobacteria</taxon>
        <taxon>Alteromonadales</taxon>
        <taxon>Colwelliaceae</taxon>
        <taxon>Thalassotalea</taxon>
    </lineage>
</organism>
<evidence type="ECO:0008006" key="4">
    <source>
        <dbReference type="Google" id="ProtNLM"/>
    </source>
</evidence>
<sequence>MRFMYVLCIIFYLTSCSVWATKKACQPYLDKLRNIQSQQRAGYSNKKGRSLADREQKARDKWWLCQQGKLKTAKNKKTKKKTKKTNKAMASIKQLPTLHSISKSDPKALSFTSSLTIKAKFKGRKQQAWLDYYQQPKKCQQPKSTKIFAFCLEDEQRQQAEFDRQYQTMTY</sequence>
<evidence type="ECO:0000256" key="1">
    <source>
        <dbReference type="SAM" id="SignalP"/>
    </source>
</evidence>
<reference evidence="2 3" key="1">
    <citation type="submission" date="2023-09" db="EMBL/GenBank/DDBJ databases">
        <authorList>
            <person name="Rey-Velasco X."/>
        </authorList>
    </citation>
    <scope>NUCLEOTIDE SEQUENCE [LARGE SCALE GENOMIC DNA]</scope>
    <source>
        <strain evidence="2 3">W431</strain>
    </source>
</reference>
<dbReference type="RefSeq" id="WP_311584207.1">
    <property type="nucleotide sequence ID" value="NZ_JAVRIF010000011.1"/>
</dbReference>